<evidence type="ECO:0000256" key="12">
    <source>
        <dbReference type="SAM" id="MobiDB-lite"/>
    </source>
</evidence>
<evidence type="ECO:0000313" key="14">
    <source>
        <dbReference type="EMBL" id="CAI2360685.1"/>
    </source>
</evidence>
<dbReference type="InterPro" id="IPR001752">
    <property type="entry name" value="Kinesin_motor_dom"/>
</dbReference>
<keyword evidence="2" id="KW-0963">Cytoplasm</keyword>
<keyword evidence="6 9" id="KW-0505">Motor protein</keyword>
<feature type="compositionally biased region" description="Basic residues" evidence="12">
    <location>
        <begin position="471"/>
        <end position="491"/>
    </location>
</feature>
<keyword evidence="7" id="KW-0206">Cytoskeleton</keyword>
<name>A0AAD1U272_EUPCR</name>
<dbReference type="PANTHER" id="PTHR47971:SF8">
    <property type="entry name" value="KINESIN-LIKE PROTEIN"/>
    <property type="match status" value="1"/>
</dbReference>
<dbReference type="CDD" id="cd01367">
    <property type="entry name" value="KISc_KIF2_like"/>
    <property type="match status" value="1"/>
</dbReference>
<evidence type="ECO:0000256" key="4">
    <source>
        <dbReference type="ARBA" id="ARBA00022741"/>
    </source>
</evidence>
<organism evidence="14 15">
    <name type="scientific">Euplotes crassus</name>
    <dbReference type="NCBI Taxonomy" id="5936"/>
    <lineage>
        <taxon>Eukaryota</taxon>
        <taxon>Sar</taxon>
        <taxon>Alveolata</taxon>
        <taxon>Ciliophora</taxon>
        <taxon>Intramacronucleata</taxon>
        <taxon>Spirotrichea</taxon>
        <taxon>Hypotrichia</taxon>
        <taxon>Euplotida</taxon>
        <taxon>Euplotidae</taxon>
        <taxon>Moneuplotes</taxon>
    </lineage>
</organism>
<comment type="subcellular location">
    <subcellularLocation>
        <location evidence="1">Cytoplasm</location>
        <location evidence="1">Cytoskeleton</location>
    </subcellularLocation>
</comment>
<keyword evidence="11" id="KW-0175">Coiled coil</keyword>
<dbReference type="GO" id="GO:0005524">
    <property type="term" value="F:ATP binding"/>
    <property type="evidence" value="ECO:0007669"/>
    <property type="project" value="UniProtKB-UniRule"/>
</dbReference>
<keyword evidence="4 9" id="KW-0547">Nucleotide-binding</keyword>
<dbReference type="FunFam" id="3.40.850.10:FF:000012">
    <property type="entry name" value="Kinesin-like protein"/>
    <property type="match status" value="1"/>
</dbReference>
<dbReference type="SUPFAM" id="SSF52540">
    <property type="entry name" value="P-loop containing nucleoside triphosphate hydrolases"/>
    <property type="match status" value="1"/>
</dbReference>
<evidence type="ECO:0000256" key="9">
    <source>
        <dbReference type="PROSITE-ProRule" id="PRU00283"/>
    </source>
</evidence>
<evidence type="ECO:0000256" key="11">
    <source>
        <dbReference type="SAM" id="Coils"/>
    </source>
</evidence>
<evidence type="ECO:0000256" key="1">
    <source>
        <dbReference type="ARBA" id="ARBA00004245"/>
    </source>
</evidence>
<proteinExistence type="inferred from homology"/>
<dbReference type="InterPro" id="IPR027417">
    <property type="entry name" value="P-loop_NTPase"/>
</dbReference>
<evidence type="ECO:0000256" key="8">
    <source>
        <dbReference type="ARBA" id="ARBA00061030"/>
    </source>
</evidence>
<keyword evidence="15" id="KW-1185">Reference proteome</keyword>
<evidence type="ECO:0000256" key="7">
    <source>
        <dbReference type="ARBA" id="ARBA00023212"/>
    </source>
</evidence>
<evidence type="ECO:0000256" key="2">
    <source>
        <dbReference type="ARBA" id="ARBA00022490"/>
    </source>
</evidence>
<keyword evidence="3 10" id="KW-0493">Microtubule</keyword>
<sequence>MLCLMIKLNNELKDRKLQVFGTNHERKERLKKFHGVRSNGSNQPEIKKKVTGSKSNVVDKIKAMEEKRTERRRKMEEEKVAKREKAAINQARGEGMIDIDFQNLMETSMISSAKAYPHVPLNYAKIFVCVRKRPLFKKEKESGQIDCVSVANPVIRVGEPKYKVDGITKFIEKHDHRFDNVFSHLENSEDMYKSCIRPMLDKLFNDGVATIFAYGQTGSGKTFTMVALQELAITDIFSLAENDYASLDPQVSLSFYEIYSGRILDLLNNKKRLQVLEDGSNKIQVKGLQEISVESEEELKEAINYANSIRTTKATQANDTSSRSHAIMCINIRDGEGSIIGKFLMVDLAGSERAQDIRSNNRERRAEGAEINKSLLALKECIRALDNAKGNKEAHVPFRASKLTMVLRDSFMGTKKNICIGMLACVSPGYSHADHSLNTIRYAERLKEFLPEEEYAKLASESGGSLPKAPEKKKPKAKKPPVPKESKKKPTKVITRAKWGKIDRVKYSEGLKPSENVDDDDGDDENQEDLMRTKKGELEDWKLLKQTLRSGGEDDFIPMDLQEKADMLLEKKEELISKHMKYIRQVALMLKQEGELITQVQGPECDEENYVRNMRKVVKQKLKIYQDLDKDLEEVDQLMKEEEEAYNLANAK</sequence>
<evidence type="ECO:0000256" key="5">
    <source>
        <dbReference type="ARBA" id="ARBA00022840"/>
    </source>
</evidence>
<evidence type="ECO:0000256" key="6">
    <source>
        <dbReference type="ARBA" id="ARBA00023175"/>
    </source>
</evidence>
<dbReference type="PRINTS" id="PR00380">
    <property type="entry name" value="KINESINHEAVY"/>
</dbReference>
<dbReference type="PROSITE" id="PS00411">
    <property type="entry name" value="KINESIN_MOTOR_1"/>
    <property type="match status" value="1"/>
</dbReference>
<evidence type="ECO:0000313" key="15">
    <source>
        <dbReference type="Proteomes" id="UP001295684"/>
    </source>
</evidence>
<keyword evidence="5 9" id="KW-0067">ATP-binding</keyword>
<feature type="compositionally biased region" description="Acidic residues" evidence="12">
    <location>
        <begin position="516"/>
        <end position="528"/>
    </location>
</feature>
<dbReference type="PANTHER" id="PTHR47971">
    <property type="entry name" value="KINESIN-RELATED PROTEIN 6"/>
    <property type="match status" value="1"/>
</dbReference>
<accession>A0AAD1U272</accession>
<dbReference type="GO" id="GO:0003777">
    <property type="term" value="F:microtubule motor activity"/>
    <property type="evidence" value="ECO:0007669"/>
    <property type="project" value="InterPro"/>
</dbReference>
<dbReference type="GO" id="GO:0008017">
    <property type="term" value="F:microtubule binding"/>
    <property type="evidence" value="ECO:0007669"/>
    <property type="project" value="InterPro"/>
</dbReference>
<comment type="caution">
    <text evidence="14">The sequence shown here is derived from an EMBL/GenBank/DDBJ whole genome shotgun (WGS) entry which is preliminary data.</text>
</comment>
<dbReference type="AlphaFoldDB" id="A0AAD1U272"/>
<feature type="region of interest" description="Disordered" evidence="12">
    <location>
        <begin position="459"/>
        <end position="493"/>
    </location>
</feature>
<reference evidence="14" key="1">
    <citation type="submission" date="2023-07" db="EMBL/GenBank/DDBJ databases">
        <authorList>
            <consortium name="AG Swart"/>
            <person name="Singh M."/>
            <person name="Singh A."/>
            <person name="Seah K."/>
            <person name="Emmerich C."/>
        </authorList>
    </citation>
    <scope>NUCLEOTIDE SEQUENCE</scope>
    <source>
        <strain evidence="14">DP1</strain>
    </source>
</reference>
<dbReference type="PROSITE" id="PS50067">
    <property type="entry name" value="KINESIN_MOTOR_2"/>
    <property type="match status" value="1"/>
</dbReference>
<comment type="similarity">
    <text evidence="8">Belongs to the TRAFAC class myosin-kinesin ATPase superfamily. Kinesin family. KIN-13 subfamily.</text>
</comment>
<dbReference type="InterPro" id="IPR036961">
    <property type="entry name" value="Kinesin_motor_dom_sf"/>
</dbReference>
<dbReference type="GO" id="GO:0005874">
    <property type="term" value="C:microtubule"/>
    <property type="evidence" value="ECO:0007669"/>
    <property type="project" value="UniProtKB-KW"/>
</dbReference>
<feature type="binding site" evidence="9">
    <location>
        <begin position="215"/>
        <end position="222"/>
    </location>
    <ligand>
        <name>ATP</name>
        <dbReference type="ChEBI" id="CHEBI:30616"/>
    </ligand>
</feature>
<evidence type="ECO:0000256" key="10">
    <source>
        <dbReference type="RuleBase" id="RU000394"/>
    </source>
</evidence>
<feature type="domain" description="Kinesin motor" evidence="13">
    <location>
        <begin position="125"/>
        <end position="449"/>
    </location>
</feature>
<dbReference type="InterPro" id="IPR019821">
    <property type="entry name" value="Kinesin_motor_CS"/>
</dbReference>
<dbReference type="GO" id="GO:0007018">
    <property type="term" value="P:microtubule-based movement"/>
    <property type="evidence" value="ECO:0007669"/>
    <property type="project" value="InterPro"/>
</dbReference>
<dbReference type="InterPro" id="IPR027640">
    <property type="entry name" value="Kinesin-like_fam"/>
</dbReference>
<dbReference type="EMBL" id="CAMPGE010001881">
    <property type="protein sequence ID" value="CAI2360685.1"/>
    <property type="molecule type" value="Genomic_DNA"/>
</dbReference>
<dbReference type="Pfam" id="PF00225">
    <property type="entry name" value="Kinesin"/>
    <property type="match status" value="1"/>
</dbReference>
<dbReference type="SMART" id="SM00129">
    <property type="entry name" value="KISc"/>
    <property type="match status" value="1"/>
</dbReference>
<feature type="coiled-coil region" evidence="11">
    <location>
        <begin position="625"/>
        <end position="652"/>
    </location>
</feature>
<gene>
    <name evidence="14" type="ORF">ECRASSUSDP1_LOCUS1989</name>
</gene>
<feature type="region of interest" description="Disordered" evidence="12">
    <location>
        <begin position="510"/>
        <end position="533"/>
    </location>
</feature>
<evidence type="ECO:0000259" key="13">
    <source>
        <dbReference type="PROSITE" id="PS50067"/>
    </source>
</evidence>
<protein>
    <recommendedName>
        <fullName evidence="10">Kinesin-like protein</fullName>
    </recommendedName>
</protein>
<dbReference type="Gene3D" id="3.40.850.10">
    <property type="entry name" value="Kinesin motor domain"/>
    <property type="match status" value="1"/>
</dbReference>
<dbReference type="Proteomes" id="UP001295684">
    <property type="component" value="Unassembled WGS sequence"/>
</dbReference>
<evidence type="ECO:0000256" key="3">
    <source>
        <dbReference type="ARBA" id="ARBA00022701"/>
    </source>
</evidence>
<dbReference type="GO" id="GO:0007019">
    <property type="term" value="P:microtubule depolymerization"/>
    <property type="evidence" value="ECO:0007669"/>
    <property type="project" value="TreeGrafter"/>
</dbReference>